<dbReference type="GO" id="GO:0005524">
    <property type="term" value="F:ATP binding"/>
    <property type="evidence" value="ECO:0007669"/>
    <property type="project" value="UniProtKB-KW"/>
</dbReference>
<keyword evidence="1" id="KW-0677">Repeat</keyword>
<dbReference type="EMBL" id="BA000036">
    <property type="protein sequence ID" value="BAB99153.1"/>
    <property type="molecule type" value="Genomic_DNA"/>
</dbReference>
<evidence type="ECO:0000259" key="5">
    <source>
        <dbReference type="SMART" id="SM00382"/>
    </source>
</evidence>
<keyword evidence="2" id="KW-0547">Nucleotide-binding</keyword>
<dbReference type="Pfam" id="PF00004">
    <property type="entry name" value="AAA"/>
    <property type="match status" value="1"/>
</dbReference>
<gene>
    <name evidence="6" type="ordered locus">Cgl1760</name>
</gene>
<reference evidence="7" key="1">
    <citation type="journal article" date="2003" name="Appl. Microbiol. Biotechnol.">
        <title>The Corynebacterium glutamicum genome: features and impacts on biotechnological processes.</title>
        <authorList>
            <person name="Ikeda M."/>
            <person name="Nakagawa S."/>
        </authorList>
    </citation>
    <scope>NUCLEOTIDE SEQUENCE [LARGE SCALE GENOMIC DNA]</scope>
    <source>
        <strain evidence="7">ATCC 13032 / DSM 20300 / BCRC 11384 / JCM 1318 / LMG 3730 / NCIMB 10025</strain>
    </source>
</reference>
<dbReference type="InterPro" id="IPR027417">
    <property type="entry name" value="P-loop_NTPase"/>
</dbReference>
<dbReference type="eggNOG" id="COG0542">
    <property type="taxonomic scope" value="Bacteria"/>
</dbReference>
<dbReference type="PRINTS" id="PR00300">
    <property type="entry name" value="CLPPROTEASEA"/>
</dbReference>
<dbReference type="Gene3D" id="3.40.50.300">
    <property type="entry name" value="P-loop containing nucleotide triphosphate hydrolases"/>
    <property type="match status" value="2"/>
</dbReference>
<accession>Q8NPQ1</accession>
<dbReference type="GO" id="GO:0034605">
    <property type="term" value="P:cellular response to heat"/>
    <property type="evidence" value="ECO:0007669"/>
    <property type="project" value="TreeGrafter"/>
</dbReference>
<name>Q8NPQ1_CORGL</name>
<dbReference type="OrthoDB" id="3837718at2"/>
<dbReference type="HOGENOM" id="CLU_005070_4_0_11"/>
<dbReference type="GO" id="GO:0005737">
    <property type="term" value="C:cytoplasm"/>
    <property type="evidence" value="ECO:0007669"/>
    <property type="project" value="TreeGrafter"/>
</dbReference>
<evidence type="ECO:0000256" key="3">
    <source>
        <dbReference type="ARBA" id="ARBA00022840"/>
    </source>
</evidence>
<organism evidence="6 7">
    <name type="scientific">Corynebacterium glutamicum (strain ATCC 13032 / DSM 20300 / JCM 1318 / BCRC 11384 / CCUG 27702 / LMG 3730 / NBRC 12168 / NCIMB 10025 / NRRL B-2784 / 534)</name>
    <dbReference type="NCBI Taxonomy" id="196627"/>
    <lineage>
        <taxon>Bacteria</taxon>
        <taxon>Bacillati</taxon>
        <taxon>Actinomycetota</taxon>
        <taxon>Actinomycetes</taxon>
        <taxon>Mycobacteriales</taxon>
        <taxon>Corynebacteriaceae</taxon>
        <taxon>Corynebacterium</taxon>
    </lineage>
</organism>
<dbReference type="CDD" id="cd19499">
    <property type="entry name" value="RecA-like_ClpB_Hsp104-like"/>
    <property type="match status" value="1"/>
</dbReference>
<sequence length="655" mass="71908">MNSRGLPHTTNHYKKEPPTVPFHDFTDPDSDPRQNAPANPTAQPPSAPTSHSSQQGLPPGAIMIPFPGQPQQQSAPNDETRFIDLNERHKDDEPALFRDDVIDQTLAILISKNKPNALLVGPAGTGKSRIAEDIARRLANDDVSIPDQLVGHRILDVSIAELVAGAGVVGQLEERILDLIKYATDPSNKVIIFIDEIHQIAGDQSSHSGSQAKVAQILKPYLARGDLRVIGATTTQEARDFDHDPALKRRFSRVNVDEFDRDQTLTILHAARDGYLKHFNNAVTVSDDVLGYVYTYSQQFNPGNTAQPDAALTLFDKALASLTMEKQRLINNHVIAPSLKFPVSERHIHNTARKLAFGSQVPASINTDDARDKLETLFGQDHIIEPVLTAIKREQLGIFPRTKPLSWVFAGSSGVGKTEMARILSRAINGGDPIIINGPEYISPESITGLIGSSDGYIGSNSKRAKPLDPLISNPRQVIVLDEFEKSHPHFQQLFMAALDTGTMAMANGTTLNFSQAIIIATTNAARDKIGRDSFGFDSDNSGVLGSAQAATDPRAQERLKSLMSKDFPVELLNRFQNIFAFNRIDAGTYREILDNLYQRRRDAVLLSHPHYAAQIPADIDSDTLDQLVETTFISDFGARPAARTIEDHIASLLM</sequence>
<dbReference type="Pfam" id="PF17871">
    <property type="entry name" value="AAA_lid_9"/>
    <property type="match status" value="1"/>
</dbReference>
<dbReference type="InterPro" id="IPR001270">
    <property type="entry name" value="ClpA/B"/>
</dbReference>
<evidence type="ECO:0000256" key="2">
    <source>
        <dbReference type="ARBA" id="ARBA00022741"/>
    </source>
</evidence>
<feature type="domain" description="AAA+ ATPase" evidence="5">
    <location>
        <begin position="113"/>
        <end position="261"/>
    </location>
</feature>
<dbReference type="CDD" id="cd00009">
    <property type="entry name" value="AAA"/>
    <property type="match status" value="1"/>
</dbReference>
<dbReference type="PANTHER" id="PTHR11638:SF18">
    <property type="entry name" value="HEAT SHOCK PROTEIN 104"/>
    <property type="match status" value="1"/>
</dbReference>
<keyword evidence="3 6" id="KW-0067">ATP-binding</keyword>
<keyword evidence="7" id="KW-1185">Reference proteome</keyword>
<dbReference type="Gene3D" id="1.10.8.60">
    <property type="match status" value="1"/>
</dbReference>
<proteinExistence type="predicted"/>
<dbReference type="STRING" id="196627.cg1982"/>
<dbReference type="InterPro" id="IPR003593">
    <property type="entry name" value="AAA+_ATPase"/>
</dbReference>
<dbReference type="Pfam" id="PF07724">
    <property type="entry name" value="AAA_2"/>
    <property type="match status" value="1"/>
</dbReference>
<protein>
    <submittedName>
        <fullName evidence="6">ATPases with chaperone activity, ATP-binding subunit</fullName>
    </submittedName>
</protein>
<dbReference type="InterPro" id="IPR003959">
    <property type="entry name" value="ATPase_AAA_core"/>
</dbReference>
<dbReference type="SUPFAM" id="SSF52540">
    <property type="entry name" value="P-loop containing nucleoside triphosphate hydrolases"/>
    <property type="match status" value="2"/>
</dbReference>
<accession>Q6M4L7</accession>
<dbReference type="KEGG" id="cgb:cg1982"/>
<dbReference type="InterPro" id="IPR041546">
    <property type="entry name" value="ClpA/ClpB_AAA_lid"/>
</dbReference>
<feature type="region of interest" description="Disordered" evidence="4">
    <location>
        <begin position="1"/>
        <end position="77"/>
    </location>
</feature>
<evidence type="ECO:0000313" key="6">
    <source>
        <dbReference type="EMBL" id="BAB99153.1"/>
    </source>
</evidence>
<dbReference type="SMART" id="SM00382">
    <property type="entry name" value="AAA"/>
    <property type="match status" value="2"/>
</dbReference>
<dbReference type="PANTHER" id="PTHR11638">
    <property type="entry name" value="ATP-DEPENDENT CLP PROTEASE"/>
    <property type="match status" value="1"/>
</dbReference>
<dbReference type="Proteomes" id="UP000000582">
    <property type="component" value="Chromosome"/>
</dbReference>
<dbReference type="GO" id="GO:0016887">
    <property type="term" value="F:ATP hydrolysis activity"/>
    <property type="evidence" value="ECO:0007669"/>
    <property type="project" value="InterPro"/>
</dbReference>
<evidence type="ECO:0000313" key="7">
    <source>
        <dbReference type="Proteomes" id="UP000000582"/>
    </source>
</evidence>
<evidence type="ECO:0000256" key="1">
    <source>
        <dbReference type="ARBA" id="ARBA00022737"/>
    </source>
</evidence>
<evidence type="ECO:0000256" key="4">
    <source>
        <dbReference type="SAM" id="MobiDB-lite"/>
    </source>
</evidence>
<feature type="domain" description="AAA+ ATPase" evidence="5">
    <location>
        <begin position="403"/>
        <end position="586"/>
    </location>
</feature>
<dbReference type="PATRIC" id="fig|196627.13.peg.1712"/>
<dbReference type="BioCyc" id="CORYNE:G18NG-11352-MONOMER"/>
<dbReference type="KEGG" id="cgl:Cgl1760"/>
<dbReference type="InterPro" id="IPR050130">
    <property type="entry name" value="ClpA_ClpB"/>
</dbReference>
<dbReference type="AlphaFoldDB" id="Q8NPQ1"/>